<sequence>MENVDRSLREVSQAVQKLLQINEKSPAPSSRDSPSSYISTNPSNIAVMSEGYRGDSSFNAHVHKVTDALRDAASNLELTMGDPTFTTTTRMIEQTADSEEGSTPSDGSSPSTFKVQYPELEGRSLPPIEKVLKLLRLAQVEKQRFFVDCSVVDEQEFTDFCQKVYFAVNDYSILSWVIVNTGLFYLFLNLKEHYHAQIGVTYADILAYSQLLKENIEAAMQSLRLCNDPCMEACQAFSLLYTYCNRSGRSPLAWQMISAASRMCIDLGWHRLPKDGPKVCKERQVFWHIYIHDKGMAFTLGRTPSIHPYDVSTPRPTVPDDYVSGVPIHLYVGYVEYAIIVGDMHIQLFSAVALQESQQNRIETAKSFASKILQANRDIKQSLRDDPPTSDIYLAPIMLFDVIMFSLVTIAYRIVPCEEPNQSPLKCNIACIDAARKALNTMVQHYDDWGSGDQTSWTMLLNIMFSMLPFAAFVVLAGNTIATSSSGDLALMASTVTALEPMASSSPSGRKLYDVCKTFHQLASFAIARQTVLAGTPPEAPVIPASVYDQHAGGEFPLPLGDLDAAAYDHIMAPQDWDTVMNEFELGTGAGAMASFVEPYMPFGGRL</sequence>
<gene>
    <name evidence="5" type="ORF">CkaCkLH20_10248</name>
</gene>
<accession>A0A9P6I1Q2</accession>
<evidence type="ECO:0000313" key="6">
    <source>
        <dbReference type="Proteomes" id="UP000781932"/>
    </source>
</evidence>
<dbReference type="InterPro" id="IPR007219">
    <property type="entry name" value="XnlR_reg_dom"/>
</dbReference>
<name>A0A9P6I1Q2_9PEZI</name>
<dbReference type="EMBL" id="JAATWM020000038">
    <property type="protein sequence ID" value="KAF9872421.1"/>
    <property type="molecule type" value="Genomic_DNA"/>
</dbReference>
<reference evidence="5" key="1">
    <citation type="submission" date="2020-03" db="EMBL/GenBank/DDBJ databases">
        <authorList>
            <person name="He L."/>
        </authorList>
    </citation>
    <scope>NUCLEOTIDE SEQUENCE</scope>
    <source>
        <strain evidence="5">CkLH20</strain>
    </source>
</reference>
<feature type="transmembrane region" description="Helical" evidence="3">
    <location>
        <begin position="392"/>
        <end position="415"/>
    </location>
</feature>
<dbReference type="GO" id="GO:0008270">
    <property type="term" value="F:zinc ion binding"/>
    <property type="evidence" value="ECO:0007669"/>
    <property type="project" value="InterPro"/>
</dbReference>
<evidence type="ECO:0000256" key="2">
    <source>
        <dbReference type="SAM" id="MobiDB-lite"/>
    </source>
</evidence>
<protein>
    <submittedName>
        <fullName evidence="5">Fungal specific transcription factor domain-containing protein</fullName>
    </submittedName>
</protein>
<evidence type="ECO:0000313" key="5">
    <source>
        <dbReference type="EMBL" id="KAF9872421.1"/>
    </source>
</evidence>
<dbReference type="GO" id="GO:0003677">
    <property type="term" value="F:DNA binding"/>
    <property type="evidence" value="ECO:0007669"/>
    <property type="project" value="InterPro"/>
</dbReference>
<dbReference type="Pfam" id="PF04082">
    <property type="entry name" value="Fungal_trans"/>
    <property type="match status" value="1"/>
</dbReference>
<dbReference type="PANTHER" id="PTHR46910">
    <property type="entry name" value="TRANSCRIPTION FACTOR PDR1"/>
    <property type="match status" value="1"/>
</dbReference>
<keyword evidence="3" id="KW-0812">Transmembrane</keyword>
<keyword evidence="3" id="KW-1133">Transmembrane helix</keyword>
<dbReference type="RefSeq" id="XP_038741882.1">
    <property type="nucleotide sequence ID" value="XM_038892962.1"/>
</dbReference>
<evidence type="ECO:0000256" key="3">
    <source>
        <dbReference type="SAM" id="Phobius"/>
    </source>
</evidence>
<feature type="transmembrane region" description="Helical" evidence="3">
    <location>
        <begin position="459"/>
        <end position="482"/>
    </location>
</feature>
<proteinExistence type="predicted"/>
<dbReference type="SMART" id="SM00906">
    <property type="entry name" value="Fungal_trans"/>
    <property type="match status" value="1"/>
</dbReference>
<feature type="transmembrane region" description="Helical" evidence="3">
    <location>
        <begin position="171"/>
        <end position="188"/>
    </location>
</feature>
<comment type="caution">
    <text evidence="5">The sequence shown here is derived from an EMBL/GenBank/DDBJ whole genome shotgun (WGS) entry which is preliminary data.</text>
</comment>
<evidence type="ECO:0000256" key="1">
    <source>
        <dbReference type="ARBA" id="ARBA00023242"/>
    </source>
</evidence>
<dbReference type="OrthoDB" id="103819at2759"/>
<keyword evidence="3" id="KW-0472">Membrane</keyword>
<keyword evidence="6" id="KW-1185">Reference proteome</keyword>
<feature type="compositionally biased region" description="Low complexity" evidence="2">
    <location>
        <begin position="25"/>
        <end position="39"/>
    </location>
</feature>
<evidence type="ECO:0000259" key="4">
    <source>
        <dbReference type="SMART" id="SM00906"/>
    </source>
</evidence>
<dbReference type="CDD" id="cd12148">
    <property type="entry name" value="fungal_TF_MHR"/>
    <property type="match status" value="1"/>
</dbReference>
<dbReference type="InterPro" id="IPR050987">
    <property type="entry name" value="AtrR-like"/>
</dbReference>
<feature type="domain" description="Xylanolytic transcriptional activator regulatory" evidence="4">
    <location>
        <begin position="253"/>
        <end position="322"/>
    </location>
</feature>
<dbReference type="AlphaFoldDB" id="A0A9P6I1Q2"/>
<dbReference type="Proteomes" id="UP000781932">
    <property type="component" value="Unassembled WGS sequence"/>
</dbReference>
<feature type="region of interest" description="Disordered" evidence="2">
    <location>
        <begin position="21"/>
        <end position="42"/>
    </location>
</feature>
<keyword evidence="1" id="KW-0539">Nucleus</keyword>
<dbReference type="GeneID" id="62166036"/>
<dbReference type="PANTHER" id="PTHR46910:SF5">
    <property type="entry name" value="ZN(II)2CYS6 TRANSCRIPTION FACTOR (EUROFUNG)"/>
    <property type="match status" value="1"/>
</dbReference>
<organism evidence="5 6">
    <name type="scientific">Colletotrichum karsti</name>
    <dbReference type="NCBI Taxonomy" id="1095194"/>
    <lineage>
        <taxon>Eukaryota</taxon>
        <taxon>Fungi</taxon>
        <taxon>Dikarya</taxon>
        <taxon>Ascomycota</taxon>
        <taxon>Pezizomycotina</taxon>
        <taxon>Sordariomycetes</taxon>
        <taxon>Hypocreomycetidae</taxon>
        <taxon>Glomerellales</taxon>
        <taxon>Glomerellaceae</taxon>
        <taxon>Colletotrichum</taxon>
        <taxon>Colletotrichum boninense species complex</taxon>
    </lineage>
</organism>
<dbReference type="GO" id="GO:0006351">
    <property type="term" value="P:DNA-templated transcription"/>
    <property type="evidence" value="ECO:0007669"/>
    <property type="project" value="InterPro"/>
</dbReference>
<dbReference type="GO" id="GO:0003700">
    <property type="term" value="F:DNA-binding transcription factor activity"/>
    <property type="evidence" value="ECO:0007669"/>
    <property type="project" value="InterPro"/>
</dbReference>
<reference evidence="5" key="2">
    <citation type="submission" date="2020-11" db="EMBL/GenBank/DDBJ databases">
        <title>Whole genome sequencing of Colletotrichum sp.</title>
        <authorList>
            <person name="Li H."/>
        </authorList>
    </citation>
    <scope>NUCLEOTIDE SEQUENCE</scope>
    <source>
        <strain evidence="5">CkLH20</strain>
    </source>
</reference>